<dbReference type="RefSeq" id="XP_016586316.1">
    <property type="nucleotide sequence ID" value="XM_016737214.1"/>
</dbReference>
<dbReference type="PANTHER" id="PTHR40135">
    <property type="entry name" value="MITOCHONDRIAL PHOSPHATE CARRIER PROTEIN"/>
    <property type="match status" value="1"/>
</dbReference>
<dbReference type="VEuPathDB" id="FungiDB:SPSK_10993"/>
<gene>
    <name evidence="1" type="ORF">SPSK_10993</name>
</gene>
<accession>A0A0F2M4A3</accession>
<dbReference type="EMBL" id="AXCR01000010">
    <property type="protein sequence ID" value="KJR83640.1"/>
    <property type="molecule type" value="Genomic_DNA"/>
</dbReference>
<comment type="caution">
    <text evidence="1">The sequence shown here is derived from an EMBL/GenBank/DDBJ whole genome shotgun (WGS) entry which is preliminary data.</text>
</comment>
<reference evidence="1 2" key="2">
    <citation type="journal article" date="2015" name="Eukaryot. Cell">
        <title>Asexual propagation of a virulent clone complex in a human and feline outbreak of sporotrichosis.</title>
        <authorList>
            <person name="Teixeira Mde M."/>
            <person name="Rodrigues A.M."/>
            <person name="Tsui C.K."/>
            <person name="de Almeida L.G."/>
            <person name="Van Diepeningen A.D."/>
            <person name="van den Ende B.G."/>
            <person name="Fernandes G.F."/>
            <person name="Kano R."/>
            <person name="Hamelin R.C."/>
            <person name="Lopes-Bezerra L.M."/>
            <person name="Vasconcelos A.T."/>
            <person name="de Hoog S."/>
            <person name="de Camargo Z.P."/>
            <person name="Felipe M.S."/>
        </authorList>
    </citation>
    <scope>NUCLEOTIDE SEQUENCE [LARGE SCALE GENOMIC DNA]</scope>
    <source>
        <strain evidence="1 2">1099-18</strain>
    </source>
</reference>
<reference evidence="1 2" key="1">
    <citation type="journal article" date="2014" name="BMC Genomics">
        <title>Comparative genomics of the major fungal agents of human and animal Sporotrichosis: Sporothrix schenckii and Sporothrix brasiliensis.</title>
        <authorList>
            <person name="Teixeira M.M."/>
            <person name="de Almeida L.G."/>
            <person name="Kubitschek-Barreira P."/>
            <person name="Alves F.L."/>
            <person name="Kioshima E.S."/>
            <person name="Abadio A.K."/>
            <person name="Fernandes L."/>
            <person name="Derengowski L.S."/>
            <person name="Ferreira K.S."/>
            <person name="Souza R.C."/>
            <person name="Ruiz J.C."/>
            <person name="de Andrade N.C."/>
            <person name="Paes H.C."/>
            <person name="Nicola A.M."/>
            <person name="Albuquerque P."/>
            <person name="Gerber A.L."/>
            <person name="Martins V.P."/>
            <person name="Peconick L.D."/>
            <person name="Neto A.V."/>
            <person name="Chaucanez C.B."/>
            <person name="Silva P.A."/>
            <person name="Cunha O.L."/>
            <person name="de Oliveira F.F."/>
            <person name="dos Santos T.C."/>
            <person name="Barros A.L."/>
            <person name="Soares M.A."/>
            <person name="de Oliveira L.M."/>
            <person name="Marini M.M."/>
            <person name="Villalobos-Duno H."/>
            <person name="Cunha M.M."/>
            <person name="de Hoog S."/>
            <person name="da Silveira J.F."/>
            <person name="Henrissat B."/>
            <person name="Nino-Vega G.A."/>
            <person name="Cisalpino P.S."/>
            <person name="Mora-Montes H.M."/>
            <person name="Almeida S.R."/>
            <person name="Stajich J.E."/>
            <person name="Lopes-Bezerra L.M."/>
            <person name="Vasconcelos A.T."/>
            <person name="Felipe M.S."/>
        </authorList>
    </citation>
    <scope>NUCLEOTIDE SEQUENCE [LARGE SCALE GENOMIC DNA]</scope>
    <source>
        <strain evidence="1 2">1099-18</strain>
    </source>
</reference>
<proteinExistence type="predicted"/>
<evidence type="ECO:0000313" key="2">
    <source>
        <dbReference type="Proteomes" id="UP000033710"/>
    </source>
</evidence>
<organism evidence="1 2">
    <name type="scientific">Sporothrix schenckii 1099-18</name>
    <dbReference type="NCBI Taxonomy" id="1397361"/>
    <lineage>
        <taxon>Eukaryota</taxon>
        <taxon>Fungi</taxon>
        <taxon>Dikarya</taxon>
        <taxon>Ascomycota</taxon>
        <taxon>Pezizomycotina</taxon>
        <taxon>Sordariomycetes</taxon>
        <taxon>Sordariomycetidae</taxon>
        <taxon>Ophiostomatales</taxon>
        <taxon>Ophiostomataceae</taxon>
        <taxon>Sporothrix</taxon>
    </lineage>
</organism>
<name>A0A0F2M4A3_SPOSC</name>
<dbReference type="AlphaFoldDB" id="A0A0F2M4A3"/>
<dbReference type="GeneID" id="27672491"/>
<dbReference type="KEGG" id="ssck:SPSK_10993"/>
<sequence>MRTTRIISLTNFCVASSALAFQVFVLYPWHHQLQHDFEELKNEHLRVLRTMSQNSNSVANRAQQASSRA</sequence>
<evidence type="ECO:0000313" key="1">
    <source>
        <dbReference type="EMBL" id="KJR83640.1"/>
    </source>
</evidence>
<protein>
    <recommendedName>
        <fullName evidence="3">Mitochondrial phosphate carrier protein</fullName>
    </recommendedName>
</protein>
<evidence type="ECO:0008006" key="3">
    <source>
        <dbReference type="Google" id="ProtNLM"/>
    </source>
</evidence>
<dbReference type="Proteomes" id="UP000033710">
    <property type="component" value="Unassembled WGS sequence"/>
</dbReference>
<dbReference type="OrthoDB" id="9992270at2759"/>
<dbReference type="PANTHER" id="PTHR40135:SF1">
    <property type="entry name" value="MITOCHONDRIAL PHOSPHATE CARRIER PROTEIN"/>
    <property type="match status" value="1"/>
</dbReference>